<feature type="compositionally biased region" description="Polar residues" evidence="2">
    <location>
        <begin position="195"/>
        <end position="204"/>
    </location>
</feature>
<feature type="compositionally biased region" description="Low complexity" evidence="2">
    <location>
        <begin position="317"/>
        <end position="327"/>
    </location>
</feature>
<dbReference type="OrthoDB" id="277802at2759"/>
<dbReference type="PROSITE" id="PS50102">
    <property type="entry name" value="RRM"/>
    <property type="match status" value="1"/>
</dbReference>
<feature type="compositionally biased region" description="Basic residues" evidence="2">
    <location>
        <begin position="511"/>
        <end position="525"/>
    </location>
</feature>
<feature type="compositionally biased region" description="Low complexity" evidence="2">
    <location>
        <begin position="205"/>
        <end position="214"/>
    </location>
</feature>
<sequence>MYDLLEPYGKVVSVRMQHVKGEAFVYFDSVNGADAAIAALHGRRTLKGRHRPLQLFYASSSAEWSWFGIMHNTRLHHFNPKVELPPFFNRKPPLASSQWALEPNTTAEATELVLPSTLQVLHTEAGPGREQKSSTSSLCTTTSSSSLYSHDSSANSSGLPSNGMRSTTGGISPPTSLKAFNGSTTTLVGLKRARQQTPLSSEGETATAATNTTAQKPSPTTTATANEEHVPRGRSPLESPSDDPRSRTHATRSHRKTKLRIEDEEAFAVLGDENGETTHRLLPLASSSEAHLAAAAPRNGEIRGSSSKADRHHHNPSNSGDGVSSSSRQCGTEDGAHTSTTSAANLLASSASFLISAETPLIEMPSVFEQSSTTATTASANLSTTVSSLEGADAVGTKNVVIRRRRAKGTGHTSLTSLSSTSRPAAAAAAARAAPASAGPLQPLITPYNFQHAARSPFSSSFSQNLALGGSPTSTASTSRNPSLAASITGAEIAAATARVFDATATPSAHHPARITTPHHHHHRHQHPKQQHGAVLPNEMLHDTLPVEFTQNTGGILGSPSAPLPGLRRSHRWTDVNAPVLASPITTAATIDAPAVRRPSPRLLLSVRTLEQEGYFAQFSRPTRRP</sequence>
<dbReference type="CDD" id="cd00590">
    <property type="entry name" value="RRM_SF"/>
    <property type="match status" value="1"/>
</dbReference>
<reference evidence="4 5" key="1">
    <citation type="submission" date="2015-07" db="EMBL/GenBank/DDBJ databases">
        <title>High-quality genome of monoxenous trypanosomatid Leptomonas pyrrhocoris.</title>
        <authorList>
            <person name="Flegontov P."/>
            <person name="Butenko A."/>
            <person name="Firsov S."/>
            <person name="Vlcek C."/>
            <person name="Logacheva M.D."/>
            <person name="Field M."/>
            <person name="Filatov D."/>
            <person name="Flegontova O."/>
            <person name="Gerasimov E."/>
            <person name="Jackson A.P."/>
            <person name="Kelly S."/>
            <person name="Opperdoes F."/>
            <person name="O'Reilly A."/>
            <person name="Votypka J."/>
            <person name="Yurchenko V."/>
            <person name="Lukes J."/>
        </authorList>
    </citation>
    <scope>NUCLEOTIDE SEQUENCE [LARGE SCALE GENOMIC DNA]</scope>
    <source>
        <strain evidence="4">H10</strain>
    </source>
</reference>
<dbReference type="SUPFAM" id="SSF54928">
    <property type="entry name" value="RNA-binding domain, RBD"/>
    <property type="match status" value="1"/>
</dbReference>
<dbReference type="RefSeq" id="XP_015659636.1">
    <property type="nucleotide sequence ID" value="XM_015802235.1"/>
</dbReference>
<accession>A0A0M9G310</accession>
<protein>
    <submittedName>
        <fullName evidence="4">Putative RNA-binding protein</fullName>
    </submittedName>
</protein>
<dbReference type="AlphaFoldDB" id="A0A0M9G310"/>
<feature type="region of interest" description="Disordered" evidence="2">
    <location>
        <begin position="193"/>
        <end position="260"/>
    </location>
</feature>
<keyword evidence="5" id="KW-1185">Reference proteome</keyword>
<gene>
    <name evidence="4" type="ORF">ABB37_04534</name>
</gene>
<organism evidence="4 5">
    <name type="scientific">Leptomonas pyrrhocoris</name>
    <name type="common">Firebug parasite</name>
    <dbReference type="NCBI Taxonomy" id="157538"/>
    <lineage>
        <taxon>Eukaryota</taxon>
        <taxon>Discoba</taxon>
        <taxon>Euglenozoa</taxon>
        <taxon>Kinetoplastea</taxon>
        <taxon>Metakinetoplastina</taxon>
        <taxon>Trypanosomatida</taxon>
        <taxon>Trypanosomatidae</taxon>
        <taxon>Leishmaniinae</taxon>
        <taxon>Leptomonas</taxon>
    </lineage>
</organism>
<feature type="compositionally biased region" description="Basic residues" evidence="2">
    <location>
        <begin position="247"/>
        <end position="258"/>
    </location>
</feature>
<feature type="region of interest" description="Disordered" evidence="2">
    <location>
        <begin position="505"/>
        <end position="525"/>
    </location>
</feature>
<dbReference type="InterPro" id="IPR035979">
    <property type="entry name" value="RBD_domain_sf"/>
</dbReference>
<evidence type="ECO:0000256" key="1">
    <source>
        <dbReference type="PROSITE-ProRule" id="PRU00176"/>
    </source>
</evidence>
<dbReference type="EMBL" id="LGTL01000007">
    <property type="protein sequence ID" value="KPA81197.1"/>
    <property type="molecule type" value="Genomic_DNA"/>
</dbReference>
<feature type="domain" description="RRM" evidence="3">
    <location>
        <begin position="1"/>
        <end position="60"/>
    </location>
</feature>
<comment type="caution">
    <text evidence="4">The sequence shown here is derived from an EMBL/GenBank/DDBJ whole genome shotgun (WGS) entry which is preliminary data.</text>
</comment>
<feature type="compositionally biased region" description="Polar residues" evidence="2">
    <location>
        <begin position="215"/>
        <end position="225"/>
    </location>
</feature>
<name>A0A0M9G310_LEPPY</name>
<feature type="region of interest" description="Disordered" evidence="2">
    <location>
        <begin position="291"/>
        <end position="338"/>
    </location>
</feature>
<dbReference type="InterPro" id="IPR000504">
    <property type="entry name" value="RRM_dom"/>
</dbReference>
<feature type="compositionally biased region" description="Low complexity" evidence="2">
    <location>
        <begin position="133"/>
        <end position="157"/>
    </location>
</feature>
<dbReference type="Proteomes" id="UP000037923">
    <property type="component" value="Unassembled WGS sequence"/>
</dbReference>
<dbReference type="GeneID" id="26904825"/>
<dbReference type="Gene3D" id="3.30.70.330">
    <property type="match status" value="1"/>
</dbReference>
<dbReference type="InterPro" id="IPR012677">
    <property type="entry name" value="Nucleotide-bd_a/b_plait_sf"/>
</dbReference>
<feature type="compositionally biased region" description="Polar residues" evidence="2">
    <location>
        <begin position="158"/>
        <end position="175"/>
    </location>
</feature>
<proteinExistence type="predicted"/>
<dbReference type="VEuPathDB" id="TriTrypDB:LpyrH10_07_3410"/>
<evidence type="ECO:0000313" key="4">
    <source>
        <dbReference type="EMBL" id="KPA81197.1"/>
    </source>
</evidence>
<evidence type="ECO:0000259" key="3">
    <source>
        <dbReference type="PROSITE" id="PS50102"/>
    </source>
</evidence>
<dbReference type="Pfam" id="PF00076">
    <property type="entry name" value="RRM_1"/>
    <property type="match status" value="1"/>
</dbReference>
<evidence type="ECO:0000313" key="5">
    <source>
        <dbReference type="Proteomes" id="UP000037923"/>
    </source>
</evidence>
<keyword evidence="1" id="KW-0694">RNA-binding</keyword>
<feature type="region of interest" description="Disordered" evidence="2">
    <location>
        <begin position="124"/>
        <end position="181"/>
    </location>
</feature>
<dbReference type="GO" id="GO:0003723">
    <property type="term" value="F:RNA binding"/>
    <property type="evidence" value="ECO:0007669"/>
    <property type="project" value="UniProtKB-UniRule"/>
</dbReference>
<evidence type="ECO:0000256" key="2">
    <source>
        <dbReference type="SAM" id="MobiDB-lite"/>
    </source>
</evidence>